<reference evidence="1 2" key="1">
    <citation type="submission" date="2024-01" db="EMBL/GenBank/DDBJ databases">
        <title>The genomes of 5 underutilized Papilionoideae crops provide insights into root nodulation and disease resistance.</title>
        <authorList>
            <person name="Yuan L."/>
        </authorList>
    </citation>
    <scope>NUCLEOTIDE SEQUENCE [LARGE SCALE GENOMIC DNA]</scope>
    <source>
        <strain evidence="1">LY-2023</strain>
        <tissue evidence="1">Leaf</tissue>
    </source>
</reference>
<dbReference type="Proteomes" id="UP001359559">
    <property type="component" value="Unassembled WGS sequence"/>
</dbReference>
<sequence>MLFYHSYAIASMKALNLYVVYSCACHVEGVDVEKSIQKESVKVVFRVLLVKTNFRSDADDIKTEDASVSGQEDLNDLYFLSGLSPIRGSAVRFHPLEHPHPLEYYRPDETVLHLPGSTIDLKSCYCISCLMVDGHILTKITPFGLFLAGT</sequence>
<proteinExistence type="predicted"/>
<keyword evidence="2" id="KW-1185">Reference proteome</keyword>
<gene>
    <name evidence="1" type="ORF">RJT34_12467</name>
</gene>
<dbReference type="EMBL" id="JAYKXN010000003">
    <property type="protein sequence ID" value="KAK7301600.1"/>
    <property type="molecule type" value="Genomic_DNA"/>
</dbReference>
<evidence type="ECO:0000313" key="2">
    <source>
        <dbReference type="Proteomes" id="UP001359559"/>
    </source>
</evidence>
<organism evidence="1 2">
    <name type="scientific">Clitoria ternatea</name>
    <name type="common">Butterfly pea</name>
    <dbReference type="NCBI Taxonomy" id="43366"/>
    <lineage>
        <taxon>Eukaryota</taxon>
        <taxon>Viridiplantae</taxon>
        <taxon>Streptophyta</taxon>
        <taxon>Embryophyta</taxon>
        <taxon>Tracheophyta</taxon>
        <taxon>Spermatophyta</taxon>
        <taxon>Magnoliopsida</taxon>
        <taxon>eudicotyledons</taxon>
        <taxon>Gunneridae</taxon>
        <taxon>Pentapetalae</taxon>
        <taxon>rosids</taxon>
        <taxon>fabids</taxon>
        <taxon>Fabales</taxon>
        <taxon>Fabaceae</taxon>
        <taxon>Papilionoideae</taxon>
        <taxon>50 kb inversion clade</taxon>
        <taxon>NPAAA clade</taxon>
        <taxon>indigoferoid/millettioid clade</taxon>
        <taxon>Phaseoleae</taxon>
        <taxon>Clitoria</taxon>
    </lineage>
</organism>
<comment type="caution">
    <text evidence="1">The sequence shown here is derived from an EMBL/GenBank/DDBJ whole genome shotgun (WGS) entry which is preliminary data.</text>
</comment>
<dbReference type="AlphaFoldDB" id="A0AAN9JLU1"/>
<name>A0AAN9JLU1_CLITE</name>
<evidence type="ECO:0000313" key="1">
    <source>
        <dbReference type="EMBL" id="KAK7301600.1"/>
    </source>
</evidence>
<protein>
    <submittedName>
        <fullName evidence="1">Uncharacterized protein</fullName>
    </submittedName>
</protein>
<accession>A0AAN9JLU1</accession>